<accession>A0A426XDG0</accession>
<evidence type="ECO:0008006" key="4">
    <source>
        <dbReference type="Google" id="ProtNLM"/>
    </source>
</evidence>
<feature type="compositionally biased region" description="Polar residues" evidence="1">
    <location>
        <begin position="274"/>
        <end position="284"/>
    </location>
</feature>
<evidence type="ECO:0000313" key="2">
    <source>
        <dbReference type="EMBL" id="RRT37490.1"/>
    </source>
</evidence>
<organism evidence="2 3">
    <name type="scientific">Ensete ventricosum</name>
    <name type="common">Abyssinian banana</name>
    <name type="synonym">Musa ensete</name>
    <dbReference type="NCBI Taxonomy" id="4639"/>
    <lineage>
        <taxon>Eukaryota</taxon>
        <taxon>Viridiplantae</taxon>
        <taxon>Streptophyta</taxon>
        <taxon>Embryophyta</taxon>
        <taxon>Tracheophyta</taxon>
        <taxon>Spermatophyta</taxon>
        <taxon>Magnoliopsida</taxon>
        <taxon>Liliopsida</taxon>
        <taxon>Zingiberales</taxon>
        <taxon>Musaceae</taxon>
        <taxon>Ensete</taxon>
    </lineage>
</organism>
<proteinExistence type="predicted"/>
<gene>
    <name evidence="2" type="ORF">B296_00047827</name>
</gene>
<feature type="region of interest" description="Disordered" evidence="1">
    <location>
        <begin position="227"/>
        <end position="298"/>
    </location>
</feature>
<sequence>MFNDPGLTPPTSNPGHPAVTPETFFELTHQVQALAGMIKTIIPSNDDLPQSPPKHLPTPVGYAMGRQTPTTSTSIHNIPDPDIISSDSNSLQAQLRLMNQRVDEVQKEFVKSKEEPEENSIGGSTFVPEVQDKPIPQHFRLPTLEAYDGSSDPTEHVAAFRAQMALYETSDALMCRAFPKTLRGPTRMWYSRLKPSSIFRFDQLAKEYELNFLANVRLRPTTASLLGMSQKDYEPTSARTRSGLMPSHPEARRRDPREGEQSGPNRPCQGRQPFPSTLSEPKSSSRSKKNDCSGHPTQ</sequence>
<dbReference type="Proteomes" id="UP000287651">
    <property type="component" value="Unassembled WGS sequence"/>
</dbReference>
<dbReference type="PANTHER" id="PTHR33223:SF10">
    <property type="entry name" value="AMINOTRANSFERASE-LIKE PLANT MOBILE DOMAIN-CONTAINING PROTEIN"/>
    <property type="match status" value="1"/>
</dbReference>
<protein>
    <recommendedName>
        <fullName evidence="4">Retrotransposon gag domain-containing protein</fullName>
    </recommendedName>
</protein>
<dbReference type="PANTHER" id="PTHR33223">
    <property type="entry name" value="CCHC-TYPE DOMAIN-CONTAINING PROTEIN"/>
    <property type="match status" value="1"/>
</dbReference>
<dbReference type="AlphaFoldDB" id="A0A426XDG0"/>
<evidence type="ECO:0000256" key="1">
    <source>
        <dbReference type="SAM" id="MobiDB-lite"/>
    </source>
</evidence>
<evidence type="ECO:0000313" key="3">
    <source>
        <dbReference type="Proteomes" id="UP000287651"/>
    </source>
</evidence>
<feature type="region of interest" description="Disordered" evidence="1">
    <location>
        <begin position="108"/>
        <end position="129"/>
    </location>
</feature>
<feature type="compositionally biased region" description="Basic and acidic residues" evidence="1">
    <location>
        <begin position="249"/>
        <end position="260"/>
    </location>
</feature>
<comment type="caution">
    <text evidence="2">The sequence shown here is derived from an EMBL/GenBank/DDBJ whole genome shotgun (WGS) entry which is preliminary data.</text>
</comment>
<feature type="region of interest" description="Disordered" evidence="1">
    <location>
        <begin position="1"/>
        <end position="20"/>
    </location>
</feature>
<name>A0A426XDG0_ENSVE</name>
<dbReference type="EMBL" id="AMZH03022238">
    <property type="protein sequence ID" value="RRT37490.1"/>
    <property type="molecule type" value="Genomic_DNA"/>
</dbReference>
<reference evidence="2 3" key="1">
    <citation type="journal article" date="2014" name="Agronomy (Basel)">
        <title>A Draft Genome Sequence for Ensete ventricosum, the Drought-Tolerant Tree Against Hunger.</title>
        <authorList>
            <person name="Harrison J."/>
            <person name="Moore K.A."/>
            <person name="Paszkiewicz K."/>
            <person name="Jones T."/>
            <person name="Grant M."/>
            <person name="Ambacheew D."/>
            <person name="Muzemil S."/>
            <person name="Studholme D.J."/>
        </authorList>
    </citation>
    <scope>NUCLEOTIDE SEQUENCE [LARGE SCALE GENOMIC DNA]</scope>
</reference>